<name>A0A2N3G7T0_9ACTN</name>
<feature type="region of interest" description="Disordered" evidence="1">
    <location>
        <begin position="263"/>
        <end position="282"/>
    </location>
</feature>
<dbReference type="EMBL" id="PHEX01000005">
    <property type="protein sequence ID" value="PKQ28776.1"/>
    <property type="molecule type" value="Genomic_DNA"/>
</dbReference>
<proteinExistence type="predicted"/>
<dbReference type="AlphaFoldDB" id="A0A2N3G7T0"/>
<accession>A0A2N3G7T0</accession>
<dbReference type="PROSITE" id="PS51257">
    <property type="entry name" value="PROKAR_LIPOPROTEIN"/>
    <property type="match status" value="1"/>
</dbReference>
<dbReference type="Proteomes" id="UP000233654">
    <property type="component" value="Unassembled WGS sequence"/>
</dbReference>
<sequence length="282" mass="29869">MKKIGIVFVAAFVVATLFVAGCGGKKPVASNNAKDLLKKSQTKMKSVKSMKINGNYSVETPEAETKKESASFVAEIKRLGKDDADAHMTMTPESGKAEEMFMVGGYAYNNDPASGWTKTKVGSSSDLQKSGVVTPDMISDMSKFAQNMRLDPEEGGKYVIAFDVGSMFFEQMLDQAASSATAQGSSPDGDATKKQAQAMKDMLKGLKMALVYKMDKKSLLADSAVVTASLNGSAFGNVKFDMTTTFSDYNAPVSITLPPEAQNAKEIQPGPGGVPGVPGMGF</sequence>
<gene>
    <name evidence="2" type="ORF">CVT63_00970</name>
</gene>
<dbReference type="Pfam" id="PF20316">
    <property type="entry name" value="DUF6612"/>
    <property type="match status" value="1"/>
</dbReference>
<dbReference type="Gene3D" id="2.50.20.20">
    <property type="match status" value="1"/>
</dbReference>
<evidence type="ECO:0008006" key="4">
    <source>
        <dbReference type="Google" id="ProtNLM"/>
    </source>
</evidence>
<comment type="caution">
    <text evidence="2">The sequence shown here is derived from an EMBL/GenBank/DDBJ whole genome shotgun (WGS) entry which is preliminary data.</text>
</comment>
<evidence type="ECO:0000256" key="1">
    <source>
        <dbReference type="SAM" id="MobiDB-lite"/>
    </source>
</evidence>
<dbReference type="InterPro" id="IPR046720">
    <property type="entry name" value="DUF6612"/>
</dbReference>
<evidence type="ECO:0000313" key="3">
    <source>
        <dbReference type="Proteomes" id="UP000233654"/>
    </source>
</evidence>
<evidence type="ECO:0000313" key="2">
    <source>
        <dbReference type="EMBL" id="PKQ28776.1"/>
    </source>
</evidence>
<reference evidence="2 3" key="1">
    <citation type="journal article" date="2017" name="ISME J.">
        <title>Potential for microbial H2 and metal transformations associated with novel bacteria and archaea in deep terrestrial subsurface sediments.</title>
        <authorList>
            <person name="Hernsdorf A.W."/>
            <person name="Amano Y."/>
            <person name="Miyakawa K."/>
            <person name="Ise K."/>
            <person name="Suzuki Y."/>
            <person name="Anantharaman K."/>
            <person name="Probst A."/>
            <person name="Burstein D."/>
            <person name="Thomas B.C."/>
            <person name="Banfield J.F."/>
        </authorList>
    </citation>
    <scope>NUCLEOTIDE SEQUENCE [LARGE SCALE GENOMIC DNA]</scope>
    <source>
        <strain evidence="2">HGW-Actinobacteria-3</strain>
    </source>
</reference>
<protein>
    <recommendedName>
        <fullName evidence="4">Lipoprotein</fullName>
    </recommendedName>
</protein>
<feature type="compositionally biased region" description="Gly residues" evidence="1">
    <location>
        <begin position="270"/>
        <end position="282"/>
    </location>
</feature>
<organism evidence="2 3">
    <name type="scientific">Candidatus Anoxymicrobium japonicum</name>
    <dbReference type="NCBI Taxonomy" id="2013648"/>
    <lineage>
        <taxon>Bacteria</taxon>
        <taxon>Bacillati</taxon>
        <taxon>Actinomycetota</taxon>
        <taxon>Candidatus Geothermincolia</taxon>
        <taxon>Candidatus Geothermincolales</taxon>
        <taxon>Candidatus Anoxymicrobiaceae</taxon>
        <taxon>Candidatus Anoxymicrobium</taxon>
    </lineage>
</organism>